<organism evidence="19 20">
    <name type="scientific">Sporolactobacillus terrae</name>
    <dbReference type="NCBI Taxonomy" id="269673"/>
    <lineage>
        <taxon>Bacteria</taxon>
        <taxon>Bacillati</taxon>
        <taxon>Bacillota</taxon>
        <taxon>Bacilli</taxon>
        <taxon>Bacillales</taxon>
        <taxon>Sporolactobacillaceae</taxon>
        <taxon>Sporolactobacillus</taxon>
    </lineage>
</organism>
<dbReference type="SUPFAM" id="SSF81653">
    <property type="entry name" value="Calcium ATPase, transduction domain A"/>
    <property type="match status" value="1"/>
</dbReference>
<dbReference type="EC" id="7.2.2.21" evidence="15"/>
<feature type="transmembrane region" description="Helical" evidence="17">
    <location>
        <begin position="752"/>
        <end position="771"/>
    </location>
</feature>
<keyword evidence="5" id="KW-0104">Cadmium</keyword>
<comment type="similarity">
    <text evidence="2 17">Belongs to the cation transport ATPase (P-type) (TC 3.A.3) family. Type IB subfamily.</text>
</comment>
<keyword evidence="11" id="KW-1278">Translocase</keyword>
<keyword evidence="12 17" id="KW-1133">Transmembrane helix</keyword>
<evidence type="ECO:0000256" key="16">
    <source>
        <dbReference type="ARBA" id="ARBA00049338"/>
    </source>
</evidence>
<dbReference type="InterPro" id="IPR001757">
    <property type="entry name" value="P_typ_ATPase"/>
</dbReference>
<evidence type="ECO:0000256" key="14">
    <source>
        <dbReference type="ARBA" id="ARBA00023136"/>
    </source>
</evidence>
<dbReference type="CDD" id="cd00371">
    <property type="entry name" value="HMA"/>
    <property type="match status" value="1"/>
</dbReference>
<evidence type="ECO:0000256" key="5">
    <source>
        <dbReference type="ARBA" id="ARBA00022539"/>
    </source>
</evidence>
<dbReference type="Gene3D" id="3.40.50.1000">
    <property type="entry name" value="HAD superfamily/HAD-like"/>
    <property type="match status" value="1"/>
</dbReference>
<comment type="catalytic activity">
    <reaction evidence="16">
        <text>Cd(2+)(in) + ATP + H2O = Cd(2+)(out) + ADP + phosphate + H(+)</text>
        <dbReference type="Rhea" id="RHEA:12132"/>
        <dbReference type="ChEBI" id="CHEBI:15377"/>
        <dbReference type="ChEBI" id="CHEBI:15378"/>
        <dbReference type="ChEBI" id="CHEBI:30616"/>
        <dbReference type="ChEBI" id="CHEBI:43474"/>
        <dbReference type="ChEBI" id="CHEBI:48775"/>
        <dbReference type="ChEBI" id="CHEBI:456216"/>
        <dbReference type="EC" id="7.2.2.21"/>
    </reaction>
</comment>
<gene>
    <name evidence="19" type="ORF">C0674_01360</name>
</gene>
<dbReference type="Pfam" id="PF00403">
    <property type="entry name" value="HMA"/>
    <property type="match status" value="1"/>
</dbReference>
<evidence type="ECO:0000256" key="11">
    <source>
        <dbReference type="ARBA" id="ARBA00022967"/>
    </source>
</evidence>
<dbReference type="InterPro" id="IPR059000">
    <property type="entry name" value="ATPase_P-type_domA"/>
</dbReference>
<keyword evidence="10 17" id="KW-0067">ATP-binding</keyword>
<dbReference type="InterPro" id="IPR006121">
    <property type="entry name" value="HMA_dom"/>
</dbReference>
<evidence type="ECO:0000256" key="6">
    <source>
        <dbReference type="ARBA" id="ARBA00022553"/>
    </source>
</evidence>
<dbReference type="NCBIfam" id="TIGR01512">
    <property type="entry name" value="ATPase-IB2_Cd"/>
    <property type="match status" value="1"/>
</dbReference>
<evidence type="ECO:0000256" key="12">
    <source>
        <dbReference type="ARBA" id="ARBA00022989"/>
    </source>
</evidence>
<dbReference type="SFLD" id="SFLDG00002">
    <property type="entry name" value="C1.7:_P-type_atpase_like"/>
    <property type="match status" value="1"/>
</dbReference>
<evidence type="ECO:0000313" key="20">
    <source>
        <dbReference type="Proteomes" id="UP000285882"/>
    </source>
</evidence>
<evidence type="ECO:0000256" key="3">
    <source>
        <dbReference type="ARBA" id="ARBA00022448"/>
    </source>
</evidence>
<dbReference type="EMBL" id="CP025688">
    <property type="protein sequence ID" value="QAA21385.1"/>
    <property type="molecule type" value="Genomic_DNA"/>
</dbReference>
<evidence type="ECO:0000313" key="19">
    <source>
        <dbReference type="EMBL" id="QAA21385.1"/>
    </source>
</evidence>
<dbReference type="SUPFAM" id="SSF56784">
    <property type="entry name" value="HAD-like"/>
    <property type="match status" value="1"/>
</dbReference>
<dbReference type="Gene3D" id="2.70.150.10">
    <property type="entry name" value="Calcium-transporting ATPase, cytoplasmic transduction domain A"/>
    <property type="match status" value="1"/>
</dbReference>
<evidence type="ECO:0000256" key="9">
    <source>
        <dbReference type="ARBA" id="ARBA00022741"/>
    </source>
</evidence>
<keyword evidence="6" id="KW-0597">Phosphoprotein</keyword>
<keyword evidence="7 17" id="KW-0812">Transmembrane</keyword>
<keyword evidence="8 17" id="KW-0479">Metal-binding</keyword>
<evidence type="ECO:0000259" key="18">
    <source>
        <dbReference type="PROSITE" id="PS50846"/>
    </source>
</evidence>
<feature type="transmembrane region" description="Helical" evidence="17">
    <location>
        <begin position="239"/>
        <end position="255"/>
    </location>
</feature>
<keyword evidence="3" id="KW-0813">Transport</keyword>
<protein>
    <recommendedName>
        <fullName evidence="15">Cd(2+)-exporting ATPase</fullName>
        <ecNumber evidence="15">7.2.2.21</ecNumber>
    </recommendedName>
</protein>
<evidence type="ECO:0000256" key="7">
    <source>
        <dbReference type="ARBA" id="ARBA00022692"/>
    </source>
</evidence>
<dbReference type="InterPro" id="IPR023298">
    <property type="entry name" value="ATPase_P-typ_TM_dom_sf"/>
</dbReference>
<dbReference type="PRINTS" id="PR00941">
    <property type="entry name" value="CDATPASE"/>
</dbReference>
<feature type="transmembrane region" description="Helical" evidence="17">
    <location>
        <begin position="445"/>
        <end position="467"/>
    </location>
</feature>
<dbReference type="SUPFAM" id="SSF55008">
    <property type="entry name" value="HMA, heavy metal-associated domain"/>
    <property type="match status" value="1"/>
</dbReference>
<name>A0ABX5Q416_9BACL</name>
<dbReference type="InterPro" id="IPR018303">
    <property type="entry name" value="ATPase_P-typ_P_site"/>
</dbReference>
<dbReference type="Gene3D" id="3.40.1110.10">
    <property type="entry name" value="Calcium-transporting ATPase, cytoplasmic domain N"/>
    <property type="match status" value="1"/>
</dbReference>
<evidence type="ECO:0000256" key="13">
    <source>
        <dbReference type="ARBA" id="ARBA00023065"/>
    </source>
</evidence>
<dbReference type="InterPro" id="IPR023299">
    <property type="entry name" value="ATPase_P-typ_cyto_dom_N"/>
</dbReference>
<dbReference type="Pfam" id="PF00122">
    <property type="entry name" value="E1-E2_ATPase"/>
    <property type="match status" value="1"/>
</dbReference>
<evidence type="ECO:0000256" key="17">
    <source>
        <dbReference type="RuleBase" id="RU362081"/>
    </source>
</evidence>
<keyword evidence="20" id="KW-1185">Reference proteome</keyword>
<feature type="transmembrane region" description="Helical" evidence="17">
    <location>
        <begin position="415"/>
        <end position="439"/>
    </location>
</feature>
<dbReference type="NCBIfam" id="TIGR01511">
    <property type="entry name" value="ATPase-IB1_Cu"/>
    <property type="match status" value="1"/>
</dbReference>
<dbReference type="Pfam" id="PF00702">
    <property type="entry name" value="Hydrolase"/>
    <property type="match status" value="1"/>
</dbReference>
<dbReference type="NCBIfam" id="TIGR01525">
    <property type="entry name" value="ATPase-IB_hvy"/>
    <property type="match status" value="1"/>
</dbReference>
<dbReference type="SUPFAM" id="SSF81665">
    <property type="entry name" value="Calcium ATPase, transmembrane domain M"/>
    <property type="match status" value="1"/>
</dbReference>
<dbReference type="PROSITE" id="PS00154">
    <property type="entry name" value="ATPASE_E1_E2"/>
    <property type="match status" value="1"/>
</dbReference>
<evidence type="ECO:0000256" key="10">
    <source>
        <dbReference type="ARBA" id="ARBA00022840"/>
    </source>
</evidence>
<keyword evidence="14 17" id="KW-0472">Membrane</keyword>
<dbReference type="NCBIfam" id="TIGR01494">
    <property type="entry name" value="ATPase_P-type"/>
    <property type="match status" value="1"/>
</dbReference>
<proteinExistence type="inferred from homology"/>
<evidence type="ECO:0000256" key="2">
    <source>
        <dbReference type="ARBA" id="ARBA00006024"/>
    </source>
</evidence>
<sequence length="800" mass="86542">MRMIKLTPVHSAKHCTCTKCSHQERHECVQNQCTCCACYETEGSLAVKAADCSCCSSDEESEDHCSEDDDDCCRNEKHHEDDCCDDDCCQDEKHEENEPHNEDKESYKIEGMDCGACAKTIEKHLKQFPEVQDVTVNFSSGKMSITHTLTAERIQKEVSKLGYQAMSEKQNGSGTPQRTHANKSLWEIVLSGASIAAGFALSFTALPDLLQNLLFAVALIISGRQPVRGAYYALKSRSLDMNVLMSAAVIGAVGINQWFEAATVVWLFALGAVLENRSVEKTRRSIGDLMTVAPSTAWIKFGNQLVKKGVGEVAVGEIMVVKPGERIPLDGTVMRGESSVDQAPITGESIPVDKNQGDSVFAGTLNENGTLECQVTQPFSNTAIARIIQMVEEAQEKQSPTQTFVERFARIYTPIVFSLALVLMIVPPLFGLGSWSIWFYRGLELLVVACPCALVISTPVAIISAIGNAAKQGVLLKGGAFLEKAGHIEAIAFDKTGTITEGRPTVSQVLPFTGSETKLLALAKTLEDYSTHPIARCLSDYANEKKVLALAGEAFKNIPGKGVQANVAGTIYYAGSQKWFREKKVGTLDQYAQVQAFEKAGQTIVMIGTDRALIGVIAVSDTIRPTTVAAMDQLKKIGVRELVMLTGDHHTTAQQVADEAGITRFFADLLPEDKVKSIHELQGSGLKTAMVGDGINDAPALANADLGIAMGGAGTDTAMETADIVLMADNLQKLPFTIALSRKSLRIIKQNIVFALIVKAAALCLIFPGWLTLWLAVFSDTGAALLVILNSLRLFQHKAQ</sequence>
<keyword evidence="4 17" id="KW-1003">Cell membrane</keyword>
<dbReference type="Gene3D" id="3.30.70.100">
    <property type="match status" value="1"/>
</dbReference>
<evidence type="ECO:0000256" key="1">
    <source>
        <dbReference type="ARBA" id="ARBA00004651"/>
    </source>
</evidence>
<dbReference type="InterPro" id="IPR008250">
    <property type="entry name" value="ATPase_P-typ_transduc_dom_A_sf"/>
</dbReference>
<dbReference type="InterPro" id="IPR027256">
    <property type="entry name" value="P-typ_ATPase_IB"/>
</dbReference>
<dbReference type="InterPro" id="IPR023214">
    <property type="entry name" value="HAD_sf"/>
</dbReference>
<reference evidence="19 20" key="1">
    <citation type="submission" date="2018-01" db="EMBL/GenBank/DDBJ databases">
        <title>Complete genome sequencing of Sporolactobacillus terrae DLG3.</title>
        <authorList>
            <person name="Nam Y.-D."/>
            <person name="Kang J."/>
            <person name="Chung W.-H."/>
        </authorList>
    </citation>
    <scope>NUCLEOTIDE SEQUENCE [LARGE SCALE GENOMIC DNA]</scope>
    <source>
        <strain evidence="19 20">DLG3</strain>
    </source>
</reference>
<dbReference type="PANTHER" id="PTHR48085">
    <property type="entry name" value="CADMIUM/ZINC-TRANSPORTING ATPASE HMA2-RELATED"/>
    <property type="match status" value="1"/>
</dbReference>
<dbReference type="PRINTS" id="PR00119">
    <property type="entry name" value="CATATPASE"/>
</dbReference>
<dbReference type="PROSITE" id="PS01229">
    <property type="entry name" value="COF_2"/>
    <property type="match status" value="1"/>
</dbReference>
<dbReference type="SFLD" id="SFLDF00027">
    <property type="entry name" value="p-type_atpase"/>
    <property type="match status" value="1"/>
</dbReference>
<dbReference type="PANTHER" id="PTHR48085:SF5">
    <property type="entry name" value="CADMIUM_ZINC-TRANSPORTING ATPASE HMA4-RELATED"/>
    <property type="match status" value="1"/>
</dbReference>
<dbReference type="InterPro" id="IPR036163">
    <property type="entry name" value="HMA_dom_sf"/>
</dbReference>
<keyword evidence="13" id="KW-0406">Ion transport</keyword>
<feature type="transmembrane region" description="Helical" evidence="17">
    <location>
        <begin position="185"/>
        <end position="203"/>
    </location>
</feature>
<dbReference type="PROSITE" id="PS01047">
    <property type="entry name" value="HMA_1"/>
    <property type="match status" value="1"/>
</dbReference>
<keyword evidence="9 17" id="KW-0547">Nucleotide-binding</keyword>
<dbReference type="InterPro" id="IPR044492">
    <property type="entry name" value="P_typ_ATPase_HD_dom"/>
</dbReference>
<accession>A0ABX5Q416</accession>
<evidence type="ECO:0000256" key="15">
    <source>
        <dbReference type="ARBA" id="ARBA00039103"/>
    </source>
</evidence>
<evidence type="ECO:0000256" key="4">
    <source>
        <dbReference type="ARBA" id="ARBA00022475"/>
    </source>
</evidence>
<dbReference type="RefSeq" id="WP_128165969.1">
    <property type="nucleotide sequence ID" value="NZ_CP025688.1"/>
</dbReference>
<dbReference type="InterPro" id="IPR051014">
    <property type="entry name" value="Cation_Transport_ATPase_IB"/>
</dbReference>
<dbReference type="PROSITE" id="PS50846">
    <property type="entry name" value="HMA_2"/>
    <property type="match status" value="1"/>
</dbReference>
<dbReference type="InterPro" id="IPR036412">
    <property type="entry name" value="HAD-like_sf"/>
</dbReference>
<dbReference type="SFLD" id="SFLDS00003">
    <property type="entry name" value="Haloacid_Dehalogenase"/>
    <property type="match status" value="1"/>
</dbReference>
<comment type="subcellular location">
    <subcellularLocation>
        <location evidence="1">Cell membrane</location>
        <topology evidence="1">Multi-pass membrane protein</topology>
    </subcellularLocation>
</comment>
<dbReference type="InterPro" id="IPR017969">
    <property type="entry name" value="Heavy-metal-associated_CS"/>
</dbReference>
<dbReference type="Proteomes" id="UP000285882">
    <property type="component" value="Chromosome"/>
</dbReference>
<feature type="domain" description="HMA" evidence="18">
    <location>
        <begin position="103"/>
        <end position="166"/>
    </location>
</feature>
<evidence type="ECO:0000256" key="8">
    <source>
        <dbReference type="ARBA" id="ARBA00022723"/>
    </source>
</evidence>